<protein>
    <submittedName>
        <fullName evidence="1">Uncharacterized protein</fullName>
    </submittedName>
</protein>
<dbReference type="EMBL" id="LXQA011288466">
    <property type="protein sequence ID" value="MCI92023.1"/>
    <property type="molecule type" value="Genomic_DNA"/>
</dbReference>
<evidence type="ECO:0000313" key="2">
    <source>
        <dbReference type="Proteomes" id="UP000265520"/>
    </source>
</evidence>
<dbReference type="AlphaFoldDB" id="A0A392VX10"/>
<comment type="caution">
    <text evidence="1">The sequence shown here is derived from an EMBL/GenBank/DDBJ whole genome shotgun (WGS) entry which is preliminary data.</text>
</comment>
<accession>A0A392VX10</accession>
<name>A0A392VX10_9FABA</name>
<proteinExistence type="predicted"/>
<organism evidence="1 2">
    <name type="scientific">Trifolium medium</name>
    <dbReference type="NCBI Taxonomy" id="97028"/>
    <lineage>
        <taxon>Eukaryota</taxon>
        <taxon>Viridiplantae</taxon>
        <taxon>Streptophyta</taxon>
        <taxon>Embryophyta</taxon>
        <taxon>Tracheophyta</taxon>
        <taxon>Spermatophyta</taxon>
        <taxon>Magnoliopsida</taxon>
        <taxon>eudicotyledons</taxon>
        <taxon>Gunneridae</taxon>
        <taxon>Pentapetalae</taxon>
        <taxon>rosids</taxon>
        <taxon>fabids</taxon>
        <taxon>Fabales</taxon>
        <taxon>Fabaceae</taxon>
        <taxon>Papilionoideae</taxon>
        <taxon>50 kb inversion clade</taxon>
        <taxon>NPAAA clade</taxon>
        <taxon>Hologalegina</taxon>
        <taxon>IRL clade</taxon>
        <taxon>Trifolieae</taxon>
        <taxon>Trifolium</taxon>
    </lineage>
</organism>
<keyword evidence="2" id="KW-1185">Reference proteome</keyword>
<evidence type="ECO:0000313" key="1">
    <source>
        <dbReference type="EMBL" id="MCI92023.1"/>
    </source>
</evidence>
<feature type="non-terminal residue" evidence="1">
    <location>
        <position position="46"/>
    </location>
</feature>
<sequence length="46" mass="4750">MVVAPASLFPAGVVVSARIQRFCVVLMFAVVRFDGVVVVAGSADVV</sequence>
<reference evidence="1 2" key="1">
    <citation type="journal article" date="2018" name="Front. Plant Sci.">
        <title>Red Clover (Trifolium pratense) and Zigzag Clover (T. medium) - A Picture of Genomic Similarities and Differences.</title>
        <authorList>
            <person name="Dluhosova J."/>
            <person name="Istvanek J."/>
            <person name="Nedelnik J."/>
            <person name="Repkova J."/>
        </authorList>
    </citation>
    <scope>NUCLEOTIDE SEQUENCE [LARGE SCALE GENOMIC DNA]</scope>
    <source>
        <strain evidence="2">cv. 10/8</strain>
        <tissue evidence="1">Leaf</tissue>
    </source>
</reference>
<dbReference type="Proteomes" id="UP000265520">
    <property type="component" value="Unassembled WGS sequence"/>
</dbReference>